<evidence type="ECO:0000256" key="2">
    <source>
        <dbReference type="ARBA" id="ARBA00004651"/>
    </source>
</evidence>
<dbReference type="SUPFAM" id="SSF81342">
    <property type="entry name" value="Transmembrane di-heme cytochromes"/>
    <property type="match status" value="1"/>
</dbReference>
<proteinExistence type="inferred from homology"/>
<reference evidence="15 16" key="1">
    <citation type="submission" date="2013-09" db="EMBL/GenBank/DDBJ databases">
        <title>Whole genome shotgun sequence of Vibrio proteolyticus NBRC 13287.</title>
        <authorList>
            <person name="Isaki S."/>
            <person name="Hosoyama A."/>
            <person name="Numata M."/>
            <person name="Hashimoto M."/>
            <person name="Hosoyama Y."/>
            <person name="Tsuchikane K."/>
            <person name="Noguchi M."/>
            <person name="Hirakata S."/>
            <person name="Ichikawa N."/>
            <person name="Ohji S."/>
            <person name="Yamazoe A."/>
            <person name="Fujita N."/>
        </authorList>
    </citation>
    <scope>NUCLEOTIDE SEQUENCE [LARGE SCALE GENOMIC DNA]</scope>
    <source>
        <strain evidence="15 16">NBRC 13287</strain>
    </source>
</reference>
<keyword evidence="5" id="KW-0349">Heme</keyword>
<dbReference type="Gene3D" id="1.20.950.20">
    <property type="entry name" value="Transmembrane di-heme cytochromes, Chain C"/>
    <property type="match status" value="1"/>
</dbReference>
<evidence type="ECO:0000256" key="5">
    <source>
        <dbReference type="ARBA" id="ARBA00022617"/>
    </source>
</evidence>
<dbReference type="EMBL" id="BATJ01000005">
    <property type="protein sequence ID" value="GAD66752.1"/>
    <property type="molecule type" value="Genomic_DNA"/>
</dbReference>
<evidence type="ECO:0000256" key="9">
    <source>
        <dbReference type="ARBA" id="ARBA00022989"/>
    </source>
</evidence>
<evidence type="ECO:0000256" key="7">
    <source>
        <dbReference type="ARBA" id="ARBA00022723"/>
    </source>
</evidence>
<keyword evidence="10" id="KW-0408">Iron</keyword>
<dbReference type="Proteomes" id="UP000016570">
    <property type="component" value="Unassembled WGS sequence"/>
</dbReference>
<dbReference type="InterPro" id="IPR052168">
    <property type="entry name" value="Cytochrome_b561_oxidase"/>
</dbReference>
<evidence type="ECO:0000256" key="1">
    <source>
        <dbReference type="ARBA" id="ARBA00001970"/>
    </source>
</evidence>
<keyword evidence="4" id="KW-1003">Cell membrane</keyword>
<evidence type="ECO:0000256" key="4">
    <source>
        <dbReference type="ARBA" id="ARBA00022475"/>
    </source>
</evidence>
<feature type="domain" description="Cytochrome b561 bacterial/Ni-hydrogenase" evidence="14">
    <location>
        <begin position="8"/>
        <end position="175"/>
    </location>
</feature>
<dbReference type="PANTHER" id="PTHR30529:SF7">
    <property type="entry name" value="CYTOCHROME B561 BACTERIAL_NI-HYDROGENASE DOMAIN-CONTAINING PROTEIN"/>
    <property type="match status" value="1"/>
</dbReference>
<dbReference type="InterPro" id="IPR016174">
    <property type="entry name" value="Di-haem_cyt_TM"/>
</dbReference>
<protein>
    <submittedName>
        <fullName evidence="15">Putative cytochrome b561 homolog</fullName>
    </submittedName>
</protein>
<dbReference type="GO" id="GO:0020037">
    <property type="term" value="F:heme binding"/>
    <property type="evidence" value="ECO:0007669"/>
    <property type="project" value="TreeGrafter"/>
</dbReference>
<evidence type="ECO:0000256" key="13">
    <source>
        <dbReference type="SAM" id="Phobius"/>
    </source>
</evidence>
<evidence type="ECO:0000256" key="12">
    <source>
        <dbReference type="ARBA" id="ARBA00037975"/>
    </source>
</evidence>
<dbReference type="Pfam" id="PF01292">
    <property type="entry name" value="Ni_hydr_CYTB"/>
    <property type="match status" value="1"/>
</dbReference>
<organism evidence="15 16">
    <name type="scientific">Vibrio proteolyticus NBRC 13287</name>
    <dbReference type="NCBI Taxonomy" id="1219065"/>
    <lineage>
        <taxon>Bacteria</taxon>
        <taxon>Pseudomonadati</taxon>
        <taxon>Pseudomonadota</taxon>
        <taxon>Gammaproteobacteria</taxon>
        <taxon>Vibrionales</taxon>
        <taxon>Vibrionaceae</taxon>
        <taxon>Vibrio</taxon>
    </lineage>
</organism>
<keyword evidence="11 13" id="KW-0472">Membrane</keyword>
<evidence type="ECO:0000313" key="15">
    <source>
        <dbReference type="EMBL" id="GAD66752.1"/>
    </source>
</evidence>
<evidence type="ECO:0000256" key="8">
    <source>
        <dbReference type="ARBA" id="ARBA00022982"/>
    </source>
</evidence>
<accession>U3A089</accession>
<evidence type="ECO:0000256" key="11">
    <source>
        <dbReference type="ARBA" id="ARBA00023136"/>
    </source>
</evidence>
<keyword evidence="8" id="KW-0249">Electron transport</keyword>
<dbReference type="PANTHER" id="PTHR30529">
    <property type="entry name" value="CYTOCHROME B561"/>
    <property type="match status" value="1"/>
</dbReference>
<dbReference type="AlphaFoldDB" id="U3A089"/>
<dbReference type="GO" id="GO:0005886">
    <property type="term" value="C:plasma membrane"/>
    <property type="evidence" value="ECO:0007669"/>
    <property type="project" value="UniProtKB-SubCell"/>
</dbReference>
<gene>
    <name evidence="15" type="ORF">VPR01S_05_00470</name>
</gene>
<dbReference type="InterPro" id="IPR011577">
    <property type="entry name" value="Cyt_b561_bac/Ni-Hgenase"/>
</dbReference>
<feature type="transmembrane region" description="Helical" evidence="13">
    <location>
        <begin position="44"/>
        <end position="65"/>
    </location>
</feature>
<sequence length="176" mass="19509">MSDSRSLSWQTVSLHWLTAIAFLTVFSIGLYMSELPRGPEKGEWVALHKSLGATVLLLALFRLGWRIKEGRIKPLSTLPAWQEKLAHLIHVVLILVTLMMPLSGIIMSRAGGRAIEVFGWEVIAAGEKQPWLQEAGSAVHHTTVNIIVIALVLHVAGALKHHYIDKDATMRRIVGK</sequence>
<name>U3A089_VIBPR</name>
<keyword evidence="9 13" id="KW-1133">Transmembrane helix</keyword>
<keyword evidence="7" id="KW-0479">Metal-binding</keyword>
<comment type="subcellular location">
    <subcellularLocation>
        <location evidence="2">Cell membrane</location>
        <topology evidence="2">Multi-pass membrane protein</topology>
    </subcellularLocation>
</comment>
<comment type="caution">
    <text evidence="15">The sequence shown here is derived from an EMBL/GenBank/DDBJ whole genome shotgun (WGS) entry which is preliminary data.</text>
</comment>
<dbReference type="GO" id="GO:0022904">
    <property type="term" value="P:respiratory electron transport chain"/>
    <property type="evidence" value="ECO:0007669"/>
    <property type="project" value="InterPro"/>
</dbReference>
<evidence type="ECO:0000259" key="14">
    <source>
        <dbReference type="Pfam" id="PF01292"/>
    </source>
</evidence>
<keyword evidence="3" id="KW-0813">Transport</keyword>
<comment type="cofactor">
    <cofactor evidence="1">
        <name>heme b</name>
        <dbReference type="ChEBI" id="CHEBI:60344"/>
    </cofactor>
</comment>
<evidence type="ECO:0000313" key="16">
    <source>
        <dbReference type="Proteomes" id="UP000016570"/>
    </source>
</evidence>
<feature type="transmembrane region" description="Helical" evidence="13">
    <location>
        <begin position="12"/>
        <end position="32"/>
    </location>
</feature>
<evidence type="ECO:0000256" key="3">
    <source>
        <dbReference type="ARBA" id="ARBA00022448"/>
    </source>
</evidence>
<dbReference type="RefSeq" id="WP_021704730.1">
    <property type="nucleotide sequence ID" value="NZ_BATJ01000005.1"/>
</dbReference>
<comment type="similarity">
    <text evidence="12">Belongs to the cytochrome b561 family.</text>
</comment>
<dbReference type="GO" id="GO:0009055">
    <property type="term" value="F:electron transfer activity"/>
    <property type="evidence" value="ECO:0007669"/>
    <property type="project" value="InterPro"/>
</dbReference>
<keyword evidence="16" id="KW-1185">Reference proteome</keyword>
<dbReference type="STRING" id="1219065.VPR01S_05_00470"/>
<evidence type="ECO:0000256" key="6">
    <source>
        <dbReference type="ARBA" id="ARBA00022692"/>
    </source>
</evidence>
<dbReference type="eggNOG" id="COG3038">
    <property type="taxonomic scope" value="Bacteria"/>
</dbReference>
<evidence type="ECO:0000256" key="10">
    <source>
        <dbReference type="ARBA" id="ARBA00023004"/>
    </source>
</evidence>
<keyword evidence="6 13" id="KW-0812">Transmembrane</keyword>
<dbReference type="GO" id="GO:0046872">
    <property type="term" value="F:metal ion binding"/>
    <property type="evidence" value="ECO:0007669"/>
    <property type="project" value="UniProtKB-KW"/>
</dbReference>
<feature type="transmembrane region" description="Helical" evidence="13">
    <location>
        <begin position="85"/>
        <end position="107"/>
    </location>
</feature>
<feature type="transmembrane region" description="Helical" evidence="13">
    <location>
        <begin position="138"/>
        <end position="159"/>
    </location>
</feature>